<protein>
    <submittedName>
        <fullName evidence="2">Uncharacterized protein</fullName>
    </submittedName>
</protein>
<evidence type="ECO:0000313" key="3">
    <source>
        <dbReference type="Proteomes" id="UP000053105"/>
    </source>
</evidence>
<reference evidence="2 3" key="1">
    <citation type="submission" date="2015-07" db="EMBL/GenBank/DDBJ databases">
        <title>The genome of Melipona quadrifasciata.</title>
        <authorList>
            <person name="Pan H."/>
            <person name="Kapheim K."/>
        </authorList>
    </citation>
    <scope>NUCLEOTIDE SEQUENCE [LARGE SCALE GENOMIC DNA]</scope>
    <source>
        <strain evidence="2">0111107301</strain>
        <tissue evidence="2">Whole body</tissue>
    </source>
</reference>
<feature type="region of interest" description="Disordered" evidence="1">
    <location>
        <begin position="103"/>
        <end position="123"/>
    </location>
</feature>
<organism evidence="2 3">
    <name type="scientific">Melipona quadrifasciata</name>
    <dbReference type="NCBI Taxonomy" id="166423"/>
    <lineage>
        <taxon>Eukaryota</taxon>
        <taxon>Metazoa</taxon>
        <taxon>Ecdysozoa</taxon>
        <taxon>Arthropoda</taxon>
        <taxon>Hexapoda</taxon>
        <taxon>Insecta</taxon>
        <taxon>Pterygota</taxon>
        <taxon>Neoptera</taxon>
        <taxon>Endopterygota</taxon>
        <taxon>Hymenoptera</taxon>
        <taxon>Apocrita</taxon>
        <taxon>Aculeata</taxon>
        <taxon>Apoidea</taxon>
        <taxon>Anthophila</taxon>
        <taxon>Apidae</taxon>
        <taxon>Melipona</taxon>
    </lineage>
</organism>
<proteinExistence type="predicted"/>
<keyword evidence="3" id="KW-1185">Reference proteome</keyword>
<accession>A0A0N0BJR0</accession>
<gene>
    <name evidence="2" type="ORF">WN51_02770</name>
</gene>
<evidence type="ECO:0000313" key="2">
    <source>
        <dbReference type="EMBL" id="KOX79504.1"/>
    </source>
</evidence>
<sequence>MEDRQGPSPKVEEVSPVVGKKREKAGGRQGARIDRASDTTVWRLACNLTQQFTQHEFQHNGVLLMLRRARSNIVYLNRAHIQKKLAIETTTFSKLQISAKGKIRDAKVRSQEHRQRSKLQNQI</sequence>
<feature type="compositionally biased region" description="Basic and acidic residues" evidence="1">
    <location>
        <begin position="1"/>
        <end position="13"/>
    </location>
</feature>
<dbReference type="EMBL" id="KQ435711">
    <property type="protein sequence ID" value="KOX79504.1"/>
    <property type="molecule type" value="Genomic_DNA"/>
</dbReference>
<feature type="region of interest" description="Disordered" evidence="1">
    <location>
        <begin position="1"/>
        <end position="32"/>
    </location>
</feature>
<name>A0A0N0BJR0_9HYME</name>
<dbReference type="Proteomes" id="UP000053105">
    <property type="component" value="Unassembled WGS sequence"/>
</dbReference>
<dbReference type="AlphaFoldDB" id="A0A0N0BJR0"/>
<feature type="compositionally biased region" description="Basic and acidic residues" evidence="1">
    <location>
        <begin position="103"/>
        <end position="114"/>
    </location>
</feature>
<evidence type="ECO:0000256" key="1">
    <source>
        <dbReference type="SAM" id="MobiDB-lite"/>
    </source>
</evidence>